<comment type="similarity">
    <text evidence="2 9">Belongs to the iron/ascorbate-dependent oxidoreductase family.</text>
</comment>
<comment type="cofactor">
    <cofactor evidence="1">
        <name>L-ascorbate</name>
        <dbReference type="ChEBI" id="CHEBI:38290"/>
    </cofactor>
</comment>
<keyword evidence="3 9" id="KW-0479">Metal-binding</keyword>
<dbReference type="Proteomes" id="UP000623129">
    <property type="component" value="Unassembled WGS sequence"/>
</dbReference>
<dbReference type="InterPro" id="IPR050231">
    <property type="entry name" value="Iron_ascorbate_oxido_reductase"/>
</dbReference>
<keyword evidence="4 9" id="KW-0560">Oxidoreductase</keyword>
<dbReference type="OrthoDB" id="288590at2759"/>
<evidence type="ECO:0000256" key="6">
    <source>
        <dbReference type="ARBA" id="ARBA00054658"/>
    </source>
</evidence>
<keyword evidence="12" id="KW-1185">Reference proteome</keyword>
<evidence type="ECO:0000256" key="9">
    <source>
        <dbReference type="RuleBase" id="RU003682"/>
    </source>
</evidence>
<evidence type="ECO:0000313" key="11">
    <source>
        <dbReference type="EMBL" id="KAF3339931.1"/>
    </source>
</evidence>
<dbReference type="InterPro" id="IPR026992">
    <property type="entry name" value="DIOX_N"/>
</dbReference>
<evidence type="ECO:0000256" key="7">
    <source>
        <dbReference type="ARBA" id="ARBA00074102"/>
    </source>
</evidence>
<dbReference type="GO" id="GO:0046872">
    <property type="term" value="F:metal ion binding"/>
    <property type="evidence" value="ECO:0007669"/>
    <property type="project" value="UniProtKB-KW"/>
</dbReference>
<dbReference type="InterPro" id="IPR027443">
    <property type="entry name" value="IPNS-like_sf"/>
</dbReference>
<evidence type="ECO:0000256" key="3">
    <source>
        <dbReference type="ARBA" id="ARBA00022723"/>
    </source>
</evidence>
<dbReference type="InterPro" id="IPR044861">
    <property type="entry name" value="IPNS-like_FE2OG_OXY"/>
</dbReference>
<feature type="domain" description="Fe2OG dioxygenase" evidence="10">
    <location>
        <begin position="144"/>
        <end position="248"/>
    </location>
</feature>
<proteinExistence type="inferred from homology"/>
<name>A0A833RIT7_9POAL</name>
<dbReference type="AlphaFoldDB" id="A0A833RIT7"/>
<keyword evidence="5 9" id="KW-0408">Iron</keyword>
<reference evidence="11" key="1">
    <citation type="submission" date="2020-01" db="EMBL/GenBank/DDBJ databases">
        <title>Genome sequence of Kobresia littledalei, the first chromosome-level genome in the family Cyperaceae.</title>
        <authorList>
            <person name="Qu G."/>
        </authorList>
    </citation>
    <scope>NUCLEOTIDE SEQUENCE</scope>
    <source>
        <strain evidence="11">C.B.Clarke</strain>
        <tissue evidence="11">Leaf</tissue>
    </source>
</reference>
<organism evidence="11 12">
    <name type="scientific">Carex littledalei</name>
    <dbReference type="NCBI Taxonomy" id="544730"/>
    <lineage>
        <taxon>Eukaryota</taxon>
        <taxon>Viridiplantae</taxon>
        <taxon>Streptophyta</taxon>
        <taxon>Embryophyta</taxon>
        <taxon>Tracheophyta</taxon>
        <taxon>Spermatophyta</taxon>
        <taxon>Magnoliopsida</taxon>
        <taxon>Liliopsida</taxon>
        <taxon>Poales</taxon>
        <taxon>Cyperaceae</taxon>
        <taxon>Cyperoideae</taxon>
        <taxon>Cariceae</taxon>
        <taxon>Carex</taxon>
        <taxon>Carex subgen. Euthyceras</taxon>
    </lineage>
</organism>
<comment type="function">
    <text evidence="6">2-oxoglutarate-dependent dioxygenase essential for auxin catabolism and maintenance of auxin homeostasis in reproductive organs. Catalyzes the irreversible oxidation of indole-3-acetic acid (IAA) to the biologically inactive 2-oxoindole-3-acetic acid (OxIAA).</text>
</comment>
<evidence type="ECO:0000256" key="5">
    <source>
        <dbReference type="ARBA" id="ARBA00023004"/>
    </source>
</evidence>
<evidence type="ECO:0000313" key="12">
    <source>
        <dbReference type="Proteomes" id="UP000623129"/>
    </source>
</evidence>
<accession>A0A833RIT7</accession>
<dbReference type="EMBL" id="SWLB01000003">
    <property type="protein sequence ID" value="KAF3339931.1"/>
    <property type="molecule type" value="Genomic_DNA"/>
</dbReference>
<dbReference type="Gene3D" id="2.60.120.330">
    <property type="entry name" value="B-lactam Antibiotic, Isopenicillin N Synthase, Chain"/>
    <property type="match status" value="1"/>
</dbReference>
<comment type="caution">
    <text evidence="11">The sequence shown here is derived from an EMBL/GenBank/DDBJ whole genome shotgun (WGS) entry which is preliminary data.</text>
</comment>
<dbReference type="Pfam" id="PF14226">
    <property type="entry name" value="DIOX_N"/>
    <property type="match status" value="1"/>
</dbReference>
<evidence type="ECO:0000256" key="1">
    <source>
        <dbReference type="ARBA" id="ARBA00001961"/>
    </source>
</evidence>
<evidence type="ECO:0000256" key="4">
    <source>
        <dbReference type="ARBA" id="ARBA00023002"/>
    </source>
</evidence>
<dbReference type="PANTHER" id="PTHR47990">
    <property type="entry name" value="2-OXOGLUTARATE (2OG) AND FE(II)-DEPENDENT OXYGENASE SUPERFAMILY PROTEIN-RELATED"/>
    <property type="match status" value="1"/>
</dbReference>
<dbReference type="SUPFAM" id="SSF51197">
    <property type="entry name" value="Clavaminate synthase-like"/>
    <property type="match status" value="1"/>
</dbReference>
<dbReference type="InterPro" id="IPR005123">
    <property type="entry name" value="Oxoglu/Fe-dep_dioxygenase_dom"/>
</dbReference>
<evidence type="ECO:0000259" key="10">
    <source>
        <dbReference type="PROSITE" id="PS51471"/>
    </source>
</evidence>
<evidence type="ECO:0000256" key="8">
    <source>
        <dbReference type="ARBA" id="ARBA00076740"/>
    </source>
</evidence>
<gene>
    <name evidence="11" type="ORF">FCM35_KLT15702</name>
</gene>
<evidence type="ECO:0000256" key="2">
    <source>
        <dbReference type="ARBA" id="ARBA00008056"/>
    </source>
</evidence>
<dbReference type="PROSITE" id="PS51471">
    <property type="entry name" value="FE2OG_OXY"/>
    <property type="match status" value="1"/>
</dbReference>
<dbReference type="GO" id="GO:0016491">
    <property type="term" value="F:oxidoreductase activity"/>
    <property type="evidence" value="ECO:0007669"/>
    <property type="project" value="UniProtKB-KW"/>
</dbReference>
<dbReference type="FunFam" id="2.60.120.330:FF:000017">
    <property type="entry name" value="2-oxoglutarate-dependent dioxygenase DAO"/>
    <property type="match status" value="1"/>
</dbReference>
<dbReference type="Pfam" id="PF03171">
    <property type="entry name" value="2OG-FeII_Oxy"/>
    <property type="match status" value="1"/>
</dbReference>
<protein>
    <recommendedName>
        <fullName evidence="7">2-oxoglutarate-dependent dioxygenase DAO</fullName>
    </recommendedName>
    <alternativeName>
        <fullName evidence="8">Protein DIOXYGENASE FOR AUXIN OXIDATION</fullName>
    </alternativeName>
</protein>
<sequence>MAKLAVIDLAEFSDPNQKKDLLEASRYWGCFRVINHGIPGGLQSEMKAAVKALFDLPDDVKCRNADVILGSGYIGPTPKNPFYEAFGLYDAASLSDVDAFCSLLDAPSHVRETIKTYAERLHKVIVDVATKLAESMGLKDQNFGEWQCQFRFNKYNFTQYSVGSVGVQIHTDSGFLTLLQQDECVGGLEILDPGSGSYVEVDLVPGTLLVNLGDGAKAWSNGELHNVKHRVQCKAATPRFSIALFLLAPKDDKVEAPTAFIDSDHLRLYQTFKHGDYRKLCLSTGLRAGEALSQLLI</sequence>